<dbReference type="InterPro" id="IPR006935">
    <property type="entry name" value="Helicase/UvrB_N"/>
</dbReference>
<keyword evidence="3" id="KW-0489">Methyltransferase</keyword>
<dbReference type="Pfam" id="PF04851">
    <property type="entry name" value="ResIII"/>
    <property type="match status" value="1"/>
</dbReference>
<dbReference type="InterPro" id="IPR027417">
    <property type="entry name" value="P-loop_NTPase"/>
</dbReference>
<dbReference type="AlphaFoldDB" id="A0A3S4NX68"/>
<evidence type="ECO:0000313" key="3">
    <source>
        <dbReference type="EMBL" id="VEF02417.1"/>
    </source>
</evidence>
<name>A0A3S4NX68_9NEIS</name>
<reference evidence="3 4" key="1">
    <citation type="submission" date="2018-12" db="EMBL/GenBank/DDBJ databases">
        <authorList>
            <consortium name="Pathogen Informatics"/>
        </authorList>
    </citation>
    <scope>NUCLEOTIDE SEQUENCE [LARGE SCALE GENOMIC DNA]</scope>
    <source>
        <strain evidence="3 4">NCTC10296</strain>
    </source>
</reference>
<gene>
    <name evidence="3" type="ORF">NCTC10296_01782</name>
</gene>
<dbReference type="KEGG" id="nci:NCTC10296_01782"/>
<dbReference type="GO" id="GO:0016787">
    <property type="term" value="F:hydrolase activity"/>
    <property type="evidence" value="ECO:0007669"/>
    <property type="project" value="InterPro"/>
</dbReference>
<dbReference type="SUPFAM" id="SSF52540">
    <property type="entry name" value="P-loop containing nucleoside triphosphate hydrolases"/>
    <property type="match status" value="2"/>
</dbReference>
<dbReference type="GO" id="GO:0032259">
    <property type="term" value="P:methylation"/>
    <property type="evidence" value="ECO:0007669"/>
    <property type="project" value="UniProtKB-KW"/>
</dbReference>
<dbReference type="Pfam" id="PF00271">
    <property type="entry name" value="Helicase_C"/>
    <property type="match status" value="1"/>
</dbReference>
<organism evidence="3 4">
    <name type="scientific">Neisseria canis</name>
    <dbReference type="NCBI Taxonomy" id="493"/>
    <lineage>
        <taxon>Bacteria</taxon>
        <taxon>Pseudomonadati</taxon>
        <taxon>Pseudomonadota</taxon>
        <taxon>Betaproteobacteria</taxon>
        <taxon>Neisseriales</taxon>
        <taxon>Neisseriaceae</taxon>
        <taxon>Neisseria</taxon>
    </lineage>
</organism>
<dbReference type="PANTHER" id="PTHR10799">
    <property type="entry name" value="SNF2/RAD54 HELICASE FAMILY"/>
    <property type="match status" value="1"/>
</dbReference>
<dbReference type="STRING" id="493.BWD07_02540"/>
<evidence type="ECO:0000259" key="2">
    <source>
        <dbReference type="PROSITE" id="PS51194"/>
    </source>
</evidence>
<accession>A0A3S4NX68</accession>
<feature type="coiled-coil region" evidence="1">
    <location>
        <begin position="564"/>
        <end position="591"/>
    </location>
</feature>
<dbReference type="InterPro" id="IPR038718">
    <property type="entry name" value="SNF2-like_sf"/>
</dbReference>
<dbReference type="EMBL" id="LR134313">
    <property type="protein sequence ID" value="VEF02417.1"/>
    <property type="molecule type" value="Genomic_DNA"/>
</dbReference>
<dbReference type="SMART" id="SM00487">
    <property type="entry name" value="DEXDc"/>
    <property type="match status" value="1"/>
</dbReference>
<keyword evidence="4" id="KW-1185">Reference proteome</keyword>
<dbReference type="Gene3D" id="3.40.50.300">
    <property type="entry name" value="P-loop containing nucleotide triphosphate hydrolases"/>
    <property type="match status" value="2"/>
</dbReference>
<dbReference type="GO" id="GO:0008168">
    <property type="term" value="F:methyltransferase activity"/>
    <property type="evidence" value="ECO:0007669"/>
    <property type="project" value="UniProtKB-KW"/>
</dbReference>
<proteinExistence type="predicted"/>
<dbReference type="InterPro" id="IPR014001">
    <property type="entry name" value="Helicase_ATP-bd"/>
</dbReference>
<dbReference type="PROSITE" id="PS51194">
    <property type="entry name" value="HELICASE_CTER"/>
    <property type="match status" value="1"/>
</dbReference>
<dbReference type="Proteomes" id="UP000279284">
    <property type="component" value="Chromosome"/>
</dbReference>
<feature type="domain" description="Helicase C-terminal" evidence="2">
    <location>
        <begin position="638"/>
        <end position="794"/>
    </location>
</feature>
<evidence type="ECO:0000313" key="4">
    <source>
        <dbReference type="Proteomes" id="UP000279284"/>
    </source>
</evidence>
<dbReference type="InterPro" id="IPR001650">
    <property type="entry name" value="Helicase_C-like"/>
</dbReference>
<sequence>MQTPNLPNDFDENHLISNEELYKELSGVISHSQHQNIIREFNKLIEEAVDTDATADSDSDMPLTQFLSDFGDSLFQTVTEQNRPIYYGQTYQQTEAVLDTLERPLFAAQREVVRAVFQQLAVQDKPAAIINAEMGTGKTMMSIAAAAALHHAGRHRTLVLSPPHLVYKWRREILKTIPDARVWILNGTDTLAKLLEIRALDRKPEVPEFFIMGRVRMRMGYHWRPSYATRRRWIPGEGASEGYAVTEFYCPKCGGEIRDEDGQTYASEQKLKNDLAKNRRFCKREPVKGRLCGEPLWTLCRKDVSEGIAPSVYERVLRTVTSLPGIGPKTAEKLIGLYGEEYLASILENNIQAFSNLMDESGDFLFNERQAARIDRALGNAEFSLGRGGYQPTEFIKRYLPKHFFGLMIVDEGHEYKNYGTAQGQALGVLARCAEKVLCLTGTLMGGYAEDLFYLLWRLWPQMMIEDGYVYNKANTLGTAGMAFMKQHGVLKEIVRHIGREYSEGAFSSSKAERNQVRTAKAPGFSPLGIMRYVLPITVFLKLRDLGEGVLPEYREVFRPVEMTETQKMEYEQMERELQKHLKEALTHHDNTLTGVVMSALLSWPDCCYKEQEVYWRSSGKTLYRTDAQFEADELSPKEADMLDVVQNSLAKGRKCLVYTVYTDTRDTTGRLKQILERHGIKAAVMKASVKADEREDWVENQLENGVQVVICNPELVKTGLDLLAFPTIYFLQTGYNVYTLMQAARRSWRIGQKLGVEVYFAGYNGTAQQICLELMGKKIAVSQSTSGDMPDSGLDILNQSEDSIEVELAKRLIEKAQAN</sequence>
<dbReference type="GO" id="GO:0003677">
    <property type="term" value="F:DNA binding"/>
    <property type="evidence" value="ECO:0007669"/>
    <property type="project" value="InterPro"/>
</dbReference>
<keyword evidence="1" id="KW-0175">Coiled coil</keyword>
<protein>
    <submittedName>
        <fullName evidence="3">DNA methylase</fullName>
    </submittedName>
</protein>
<evidence type="ECO:0000256" key="1">
    <source>
        <dbReference type="SAM" id="Coils"/>
    </source>
</evidence>
<dbReference type="GO" id="GO:0005524">
    <property type="term" value="F:ATP binding"/>
    <property type="evidence" value="ECO:0007669"/>
    <property type="project" value="InterPro"/>
</dbReference>
<dbReference type="Gene3D" id="3.40.50.10810">
    <property type="entry name" value="Tandem AAA-ATPase domain"/>
    <property type="match status" value="1"/>
</dbReference>
<keyword evidence="3" id="KW-0808">Transferase</keyword>